<sequence>MRLVMLLLVLAVIGITLVQMLNHKPPVPAIQQGAFSNPALPTVPTRPQDVKAFERDMNRFIQDTAKQRTDQENAQ</sequence>
<dbReference type="Proteomes" id="UP000019184">
    <property type="component" value="Unassembled WGS sequence"/>
</dbReference>
<evidence type="ECO:0000313" key="2">
    <source>
        <dbReference type="Proteomes" id="UP000019184"/>
    </source>
</evidence>
<reference evidence="1 2" key="1">
    <citation type="journal article" date="2014" name="ISME J.">
        <title>Candidatus Competibacter-lineage genomes retrieved from metagenomes reveal functional metabolic diversity.</title>
        <authorList>
            <person name="McIlroy S.J."/>
            <person name="Albertsen M."/>
            <person name="Andresen E.K."/>
            <person name="Saunders A.M."/>
            <person name="Kristiansen R."/>
            <person name="Stokholm-Bjerregaard M."/>
            <person name="Nielsen K.L."/>
            <person name="Nielsen P.H."/>
        </authorList>
    </citation>
    <scope>NUCLEOTIDE SEQUENCE [LARGE SCALE GENOMIC DNA]</scope>
    <source>
        <strain evidence="1 2">Run_B_J11</strain>
    </source>
</reference>
<dbReference type="EMBL" id="CBTK010000299">
    <property type="protein sequence ID" value="CDH47421.1"/>
    <property type="molecule type" value="Genomic_DNA"/>
</dbReference>
<gene>
    <name evidence="1" type="ORF">BN874_800014</name>
</gene>
<proteinExistence type="predicted"/>
<accession>A0A7U7GFP8</accession>
<name>A0A7U7GFP8_9GAMM</name>
<dbReference type="RefSeq" id="WP_034436403.1">
    <property type="nucleotide sequence ID" value="NZ_CBTK010000299.1"/>
</dbReference>
<protein>
    <submittedName>
        <fullName evidence="1">Uncharacterized protein</fullName>
    </submittedName>
</protein>
<dbReference type="OrthoDB" id="6372018at2"/>
<dbReference type="AlphaFoldDB" id="A0A7U7GFP8"/>
<organism evidence="1 2">
    <name type="scientific">Candidatus Contendobacter odensis Run_B_J11</name>
    <dbReference type="NCBI Taxonomy" id="1400861"/>
    <lineage>
        <taxon>Bacteria</taxon>
        <taxon>Pseudomonadati</taxon>
        <taxon>Pseudomonadota</taxon>
        <taxon>Gammaproteobacteria</taxon>
        <taxon>Candidatus Competibacteraceae</taxon>
        <taxon>Candidatus Contendibacter</taxon>
    </lineage>
</organism>
<evidence type="ECO:0000313" key="1">
    <source>
        <dbReference type="EMBL" id="CDH47421.1"/>
    </source>
</evidence>
<keyword evidence="2" id="KW-1185">Reference proteome</keyword>
<comment type="caution">
    <text evidence="1">The sequence shown here is derived from an EMBL/GenBank/DDBJ whole genome shotgun (WGS) entry which is preliminary data.</text>
</comment>